<keyword evidence="3" id="KW-0808">Transferase</keyword>
<dbReference type="PANTHER" id="PTHR43591:SF24">
    <property type="entry name" value="2-METHOXY-6-POLYPRENYL-1,4-BENZOQUINOL METHYLASE, MITOCHONDRIAL"/>
    <property type="match status" value="1"/>
</dbReference>
<proteinExistence type="predicted"/>
<dbReference type="RefSeq" id="WP_200351726.1">
    <property type="nucleotide sequence ID" value="NZ_BAABHZ010000006.1"/>
</dbReference>
<name>A0A934VC49_9BACT</name>
<dbReference type="Pfam" id="PF13649">
    <property type="entry name" value="Methyltransf_25"/>
    <property type="match status" value="1"/>
</dbReference>
<reference evidence="3" key="1">
    <citation type="submission" date="2021-01" db="EMBL/GenBank/DDBJ databases">
        <title>Modified the classification status of verrucomicrobia.</title>
        <authorList>
            <person name="Feng X."/>
        </authorList>
    </citation>
    <scope>NUCLEOTIDE SEQUENCE</scope>
    <source>
        <strain evidence="3">JCM 18052</strain>
    </source>
</reference>
<dbReference type="AlphaFoldDB" id="A0A934VC49"/>
<dbReference type="InterPro" id="IPR029063">
    <property type="entry name" value="SAM-dependent_MTases_sf"/>
</dbReference>
<comment type="caution">
    <text evidence="3">The sequence shown here is derived from an EMBL/GenBank/DDBJ whole genome shotgun (WGS) entry which is preliminary data.</text>
</comment>
<feature type="region of interest" description="Disordered" evidence="1">
    <location>
        <begin position="30"/>
        <end position="50"/>
    </location>
</feature>
<keyword evidence="4" id="KW-1185">Reference proteome</keyword>
<dbReference type="GO" id="GO:0008168">
    <property type="term" value="F:methyltransferase activity"/>
    <property type="evidence" value="ECO:0007669"/>
    <property type="project" value="UniProtKB-KW"/>
</dbReference>
<feature type="domain" description="Methyltransferase" evidence="2">
    <location>
        <begin position="106"/>
        <end position="201"/>
    </location>
</feature>
<dbReference type="SUPFAM" id="SSF53335">
    <property type="entry name" value="S-adenosyl-L-methionine-dependent methyltransferases"/>
    <property type="match status" value="1"/>
</dbReference>
<evidence type="ECO:0000313" key="3">
    <source>
        <dbReference type="EMBL" id="MBK1816800.1"/>
    </source>
</evidence>
<dbReference type="EMBL" id="JAENIK010000011">
    <property type="protein sequence ID" value="MBK1816800.1"/>
    <property type="molecule type" value="Genomic_DNA"/>
</dbReference>
<sequence>MKALPLTLIVLSLLAVCGWVMRQPAAVSEKSGTLPTSPVPTPPIPAPDYRSGLATPDGIGKFFHGREIAKVMGHPAIGWLERENREDEEAPTKAIAALDLAPDAVIADIGAGSGYYSFRISPKVPQGKVMAVDIQQEMLDFLGKRSAELRITNVVPHLGTVDDLKLPADSLDAALMVDAYHEFSHPAEMLASLLKSMKPGGRLFLLEFRGEDPRVPIKELHKMTEAQARLELESAGFRFVSNRRHLPWQHFMVFERPRP</sequence>
<dbReference type="PANTHER" id="PTHR43591">
    <property type="entry name" value="METHYLTRANSFERASE"/>
    <property type="match status" value="1"/>
</dbReference>
<gene>
    <name evidence="3" type="ORF">JIN84_14335</name>
</gene>
<dbReference type="Proteomes" id="UP000600139">
    <property type="component" value="Unassembled WGS sequence"/>
</dbReference>
<dbReference type="InterPro" id="IPR041698">
    <property type="entry name" value="Methyltransf_25"/>
</dbReference>
<accession>A0A934VC49</accession>
<evidence type="ECO:0000256" key="1">
    <source>
        <dbReference type="SAM" id="MobiDB-lite"/>
    </source>
</evidence>
<dbReference type="CDD" id="cd02440">
    <property type="entry name" value="AdoMet_MTases"/>
    <property type="match status" value="1"/>
</dbReference>
<keyword evidence="3" id="KW-0489">Methyltransferase</keyword>
<dbReference type="Gene3D" id="3.40.50.150">
    <property type="entry name" value="Vaccinia Virus protein VP39"/>
    <property type="match status" value="1"/>
</dbReference>
<dbReference type="GO" id="GO:0032259">
    <property type="term" value="P:methylation"/>
    <property type="evidence" value="ECO:0007669"/>
    <property type="project" value="UniProtKB-KW"/>
</dbReference>
<protein>
    <submittedName>
        <fullName evidence="3">Class I SAM-dependent methyltransferase</fullName>
    </submittedName>
</protein>
<feature type="compositionally biased region" description="Pro residues" evidence="1">
    <location>
        <begin position="37"/>
        <end position="46"/>
    </location>
</feature>
<evidence type="ECO:0000313" key="4">
    <source>
        <dbReference type="Proteomes" id="UP000600139"/>
    </source>
</evidence>
<evidence type="ECO:0000259" key="2">
    <source>
        <dbReference type="Pfam" id="PF13649"/>
    </source>
</evidence>
<organism evidence="3 4">
    <name type="scientific">Luteolibacter yonseiensis</name>
    <dbReference type="NCBI Taxonomy" id="1144680"/>
    <lineage>
        <taxon>Bacteria</taxon>
        <taxon>Pseudomonadati</taxon>
        <taxon>Verrucomicrobiota</taxon>
        <taxon>Verrucomicrobiia</taxon>
        <taxon>Verrucomicrobiales</taxon>
        <taxon>Verrucomicrobiaceae</taxon>
        <taxon>Luteolibacter</taxon>
    </lineage>
</organism>